<keyword evidence="4 8" id="KW-0297">G-protein coupled receptor</keyword>
<dbReference type="Proteomes" id="UP001148018">
    <property type="component" value="Unassembled WGS sequence"/>
</dbReference>
<evidence type="ECO:0000256" key="9">
    <source>
        <dbReference type="SAM" id="Phobius"/>
    </source>
</evidence>
<dbReference type="GO" id="GO:0006955">
    <property type="term" value="P:immune response"/>
    <property type="evidence" value="ECO:0007669"/>
    <property type="project" value="TreeGrafter"/>
</dbReference>
<evidence type="ECO:0000256" key="6">
    <source>
        <dbReference type="ARBA" id="ARBA00023170"/>
    </source>
</evidence>
<dbReference type="GO" id="GO:0009897">
    <property type="term" value="C:external side of plasma membrane"/>
    <property type="evidence" value="ECO:0007669"/>
    <property type="project" value="TreeGrafter"/>
</dbReference>
<dbReference type="SUPFAM" id="SSF81321">
    <property type="entry name" value="Family A G protein-coupled receptor-like"/>
    <property type="match status" value="1"/>
</dbReference>
<dbReference type="PROSITE" id="PS00237">
    <property type="entry name" value="G_PROTEIN_RECEP_F1_1"/>
    <property type="match status" value="1"/>
</dbReference>
<evidence type="ECO:0000256" key="2">
    <source>
        <dbReference type="ARBA" id="ARBA00022692"/>
    </source>
</evidence>
<evidence type="ECO:0000256" key="7">
    <source>
        <dbReference type="ARBA" id="ARBA00023224"/>
    </source>
</evidence>
<comment type="similarity">
    <text evidence="8">Belongs to the G-protein coupled receptor 1 family.</text>
</comment>
<keyword evidence="3 9" id="KW-1133">Transmembrane helix</keyword>
<keyword evidence="6 8" id="KW-0675">Receptor</keyword>
<evidence type="ECO:0000256" key="5">
    <source>
        <dbReference type="ARBA" id="ARBA00023136"/>
    </source>
</evidence>
<dbReference type="InterPro" id="IPR017452">
    <property type="entry name" value="GPCR_Rhodpsn_7TM"/>
</dbReference>
<dbReference type="PANTHER" id="PTHR10489:SF943">
    <property type="entry name" value="C-C CHEMOKINE RECEPTOR TYPE 6"/>
    <property type="match status" value="1"/>
</dbReference>
<dbReference type="InterPro" id="IPR050119">
    <property type="entry name" value="CCR1-9-like"/>
</dbReference>
<dbReference type="GO" id="GO:0060326">
    <property type="term" value="P:cell chemotaxis"/>
    <property type="evidence" value="ECO:0007669"/>
    <property type="project" value="TreeGrafter"/>
</dbReference>
<feature type="transmembrane region" description="Helical" evidence="9">
    <location>
        <begin position="298"/>
        <end position="316"/>
    </location>
</feature>
<gene>
    <name evidence="11" type="ORF">NHX12_019115</name>
</gene>
<dbReference type="PANTHER" id="PTHR10489">
    <property type="entry name" value="CELL ADHESION MOLECULE"/>
    <property type="match status" value="1"/>
</dbReference>
<keyword evidence="12" id="KW-1185">Reference proteome</keyword>
<feature type="transmembrane region" description="Helical" evidence="9">
    <location>
        <begin position="157"/>
        <end position="176"/>
    </location>
</feature>
<dbReference type="GO" id="GO:0019957">
    <property type="term" value="F:C-C chemokine binding"/>
    <property type="evidence" value="ECO:0007669"/>
    <property type="project" value="TreeGrafter"/>
</dbReference>
<organism evidence="11 12">
    <name type="scientific">Muraenolepis orangiensis</name>
    <name type="common">Patagonian moray cod</name>
    <dbReference type="NCBI Taxonomy" id="630683"/>
    <lineage>
        <taxon>Eukaryota</taxon>
        <taxon>Metazoa</taxon>
        <taxon>Chordata</taxon>
        <taxon>Craniata</taxon>
        <taxon>Vertebrata</taxon>
        <taxon>Euteleostomi</taxon>
        <taxon>Actinopterygii</taxon>
        <taxon>Neopterygii</taxon>
        <taxon>Teleostei</taxon>
        <taxon>Neoteleostei</taxon>
        <taxon>Acanthomorphata</taxon>
        <taxon>Zeiogadaria</taxon>
        <taxon>Gadariae</taxon>
        <taxon>Gadiformes</taxon>
        <taxon>Muraenolepidoidei</taxon>
        <taxon>Muraenolepididae</taxon>
        <taxon>Muraenolepis</taxon>
    </lineage>
</organism>
<dbReference type="OrthoDB" id="9828427at2759"/>
<evidence type="ECO:0000259" key="10">
    <source>
        <dbReference type="PROSITE" id="PS50262"/>
    </source>
</evidence>
<dbReference type="PRINTS" id="PR00237">
    <property type="entry name" value="GPCRRHODOPSN"/>
</dbReference>
<evidence type="ECO:0000256" key="1">
    <source>
        <dbReference type="ARBA" id="ARBA00004370"/>
    </source>
</evidence>
<reference evidence="11" key="1">
    <citation type="submission" date="2022-07" db="EMBL/GenBank/DDBJ databases">
        <title>Chromosome-level genome of Muraenolepis orangiensis.</title>
        <authorList>
            <person name="Kim J."/>
        </authorList>
    </citation>
    <scope>NUCLEOTIDE SEQUENCE</scope>
    <source>
        <strain evidence="11">KU_S4_2022</strain>
        <tissue evidence="11">Muscle</tissue>
    </source>
</reference>
<evidence type="ECO:0000313" key="11">
    <source>
        <dbReference type="EMBL" id="KAJ3612858.1"/>
    </source>
</evidence>
<dbReference type="Gene3D" id="1.20.1070.10">
    <property type="entry name" value="Rhodopsin 7-helix transmembrane proteins"/>
    <property type="match status" value="1"/>
</dbReference>
<feature type="domain" description="G-protein coupled receptors family 1 profile" evidence="10">
    <location>
        <begin position="58"/>
        <end position="311"/>
    </location>
</feature>
<dbReference type="GO" id="GO:0016493">
    <property type="term" value="F:C-C chemokine receptor activity"/>
    <property type="evidence" value="ECO:0007669"/>
    <property type="project" value="TreeGrafter"/>
</dbReference>
<accession>A0A9Q0EWL1</accession>
<evidence type="ECO:0000313" key="12">
    <source>
        <dbReference type="Proteomes" id="UP001148018"/>
    </source>
</evidence>
<comment type="caution">
    <text evidence="11">The sequence shown here is derived from an EMBL/GenBank/DDBJ whole genome shotgun (WGS) entry which is preliminary data.</text>
</comment>
<feature type="transmembrane region" description="Helical" evidence="9">
    <location>
        <begin position="248"/>
        <end position="266"/>
    </location>
</feature>
<sequence>MMNFSNYDDIDAYYDGNGTTTATQAEDESQLCSFDPHPAGTLAQTYVHSLICVFGLLGNLLVTLTYARYKRSLTMTDLFLLNVAVADLLFAAALPLTIYNEQHGWPMATGACKAARGLYSFHLYAGTLLLACVGVDRYVAVVQARRFFGSARSRPRLVCAAVWAVAVALSFPTLIYTERLVENAGSAAAAGCGTSFVGDTGARRVKVLLPALQVAVGFLLPLAVMAFCYGSVLRHLLGARVGDQRRKALRVVLAVVVVFVACHLPYNAALLSRTLALFVERLCAHEKTRLAVLEVSRSVAYLHCCVNPVLYAFVGVKFRRHFRKILQDMWCLATGGPQNAFFIAVTYLHDLETPTPRISLQLHPTYVLTMF</sequence>
<dbReference type="GO" id="GO:0007204">
    <property type="term" value="P:positive regulation of cytosolic calcium ion concentration"/>
    <property type="evidence" value="ECO:0007669"/>
    <property type="project" value="TreeGrafter"/>
</dbReference>
<feature type="transmembrane region" description="Helical" evidence="9">
    <location>
        <begin position="214"/>
        <end position="236"/>
    </location>
</feature>
<keyword evidence="7 8" id="KW-0807">Transducer</keyword>
<dbReference type="InterPro" id="IPR000276">
    <property type="entry name" value="GPCR_Rhodpsn"/>
</dbReference>
<keyword evidence="5 9" id="KW-0472">Membrane</keyword>
<comment type="subcellular location">
    <subcellularLocation>
        <location evidence="1">Membrane</location>
    </subcellularLocation>
</comment>
<evidence type="ECO:0000256" key="4">
    <source>
        <dbReference type="ARBA" id="ARBA00023040"/>
    </source>
</evidence>
<evidence type="ECO:0000256" key="3">
    <source>
        <dbReference type="ARBA" id="ARBA00022989"/>
    </source>
</evidence>
<proteinExistence type="inferred from homology"/>
<dbReference type="Pfam" id="PF00001">
    <property type="entry name" value="7tm_1"/>
    <property type="match status" value="1"/>
</dbReference>
<feature type="transmembrane region" description="Helical" evidence="9">
    <location>
        <begin position="79"/>
        <end position="98"/>
    </location>
</feature>
<dbReference type="AlphaFoldDB" id="A0A9Q0EWL1"/>
<name>A0A9Q0EWL1_9TELE</name>
<dbReference type="GO" id="GO:0019722">
    <property type="term" value="P:calcium-mediated signaling"/>
    <property type="evidence" value="ECO:0007669"/>
    <property type="project" value="TreeGrafter"/>
</dbReference>
<dbReference type="EMBL" id="JANIIK010000035">
    <property type="protein sequence ID" value="KAJ3612858.1"/>
    <property type="molecule type" value="Genomic_DNA"/>
</dbReference>
<keyword evidence="2 8" id="KW-0812">Transmembrane</keyword>
<feature type="transmembrane region" description="Helical" evidence="9">
    <location>
        <begin position="118"/>
        <end position="136"/>
    </location>
</feature>
<dbReference type="PROSITE" id="PS50262">
    <property type="entry name" value="G_PROTEIN_RECEP_F1_2"/>
    <property type="match status" value="1"/>
</dbReference>
<evidence type="ECO:0000256" key="8">
    <source>
        <dbReference type="RuleBase" id="RU000688"/>
    </source>
</evidence>
<feature type="transmembrane region" description="Helical" evidence="9">
    <location>
        <begin position="46"/>
        <end position="67"/>
    </location>
</feature>
<protein>
    <recommendedName>
        <fullName evidence="10">G-protein coupled receptors family 1 profile domain-containing protein</fullName>
    </recommendedName>
</protein>